<feature type="domain" description="Extradiol ring-cleavage dioxygenase class III enzyme subunit B" evidence="11">
    <location>
        <begin position="8"/>
        <end position="308"/>
    </location>
</feature>
<dbReference type="EMBL" id="BMCU01000006">
    <property type="protein sequence ID" value="GGG27153.1"/>
    <property type="molecule type" value="Genomic_DNA"/>
</dbReference>
<dbReference type="SUPFAM" id="SSF53213">
    <property type="entry name" value="LigB-like"/>
    <property type="match status" value="1"/>
</dbReference>
<evidence type="ECO:0000256" key="8">
    <source>
        <dbReference type="ARBA" id="ARBA00023002"/>
    </source>
</evidence>
<evidence type="ECO:0000256" key="6">
    <source>
        <dbReference type="ARBA" id="ARBA00022797"/>
    </source>
</evidence>
<name>A0A917LIP8_9NOCA</name>
<evidence type="ECO:0000256" key="1">
    <source>
        <dbReference type="ARBA" id="ARBA00001748"/>
    </source>
</evidence>
<accession>A0A917LIP8</accession>
<gene>
    <name evidence="10 12" type="primary">mhpB</name>
    <name evidence="12" type="ORF">GCM10007304_46220</name>
</gene>
<dbReference type="Gene3D" id="3.40.830.10">
    <property type="entry name" value="LigB-like"/>
    <property type="match status" value="1"/>
</dbReference>
<dbReference type="HAMAP" id="MF_01653">
    <property type="entry name" value="MhpB"/>
    <property type="match status" value="1"/>
</dbReference>
<evidence type="ECO:0000256" key="3">
    <source>
        <dbReference type="ARBA" id="ARBA00005207"/>
    </source>
</evidence>
<reference evidence="12" key="1">
    <citation type="journal article" date="2014" name="Int. J. Syst. Evol. Microbiol.">
        <title>Complete genome sequence of Corynebacterium casei LMG S-19264T (=DSM 44701T), isolated from a smear-ripened cheese.</title>
        <authorList>
            <consortium name="US DOE Joint Genome Institute (JGI-PGF)"/>
            <person name="Walter F."/>
            <person name="Albersmeier A."/>
            <person name="Kalinowski J."/>
            <person name="Ruckert C."/>
        </authorList>
    </citation>
    <scope>NUCLEOTIDE SEQUENCE</scope>
    <source>
        <strain evidence="12">CCM 7905</strain>
    </source>
</reference>
<keyword evidence="8 10" id="KW-0560">Oxidoreductase</keyword>
<evidence type="ECO:0000256" key="4">
    <source>
        <dbReference type="ARBA" id="ARBA00007030"/>
    </source>
</evidence>
<keyword evidence="9 10" id="KW-0408">Iron</keyword>
<keyword evidence="13" id="KW-1185">Reference proteome</keyword>
<dbReference type="CDD" id="cd07365">
    <property type="entry name" value="MhpB_like"/>
    <property type="match status" value="1"/>
</dbReference>
<dbReference type="GO" id="GO:0019380">
    <property type="term" value="P:3-phenylpropionate catabolic process"/>
    <property type="evidence" value="ECO:0007669"/>
    <property type="project" value="UniProtKB-UniRule"/>
</dbReference>
<evidence type="ECO:0000256" key="2">
    <source>
        <dbReference type="ARBA" id="ARBA00001843"/>
    </source>
</evidence>
<dbReference type="InterPro" id="IPR004183">
    <property type="entry name" value="Xdiol_dOase_suB"/>
</dbReference>
<comment type="function">
    <text evidence="10">Catalyzes the non-heme iron(II)-dependent oxidative cleavage of 2,3-dihydroxyphenylpropionic acid and 2,3-dihydroxicinnamic acid into 2-hydroxy-6-ketononadienedioate and 2-hydroxy-6-ketononatrienedioate, respectively.</text>
</comment>
<comment type="catalytic activity">
    <reaction evidence="2 10">
        <text>3-(2,3-dihydroxyphenyl)propanoate + O2 = (2Z,4E)-2-hydroxy-6-oxonona-2,4-dienedioate + H(+)</text>
        <dbReference type="Rhea" id="RHEA:23840"/>
        <dbReference type="ChEBI" id="CHEBI:15378"/>
        <dbReference type="ChEBI" id="CHEBI:15379"/>
        <dbReference type="ChEBI" id="CHEBI:46951"/>
        <dbReference type="ChEBI" id="CHEBI:66887"/>
        <dbReference type="EC" id="1.13.11.16"/>
    </reaction>
</comment>
<dbReference type="EC" id="1.13.11.16" evidence="10"/>
<comment type="cofactor">
    <cofactor evidence="10">
        <name>Fe(2+)</name>
        <dbReference type="ChEBI" id="CHEBI:29033"/>
    </cofactor>
</comment>
<dbReference type="InterPro" id="IPR023789">
    <property type="entry name" value="DHPP/DHXA_dioxygenase"/>
</dbReference>
<dbReference type="NCBIfam" id="NF009910">
    <property type="entry name" value="PRK13370.1-4"/>
    <property type="match status" value="1"/>
</dbReference>
<proteinExistence type="inferred from homology"/>
<feature type="active site" description="Proton acceptor" evidence="10">
    <location>
        <position position="181"/>
    </location>
</feature>
<dbReference type="GO" id="GO:0008198">
    <property type="term" value="F:ferrous iron binding"/>
    <property type="evidence" value="ECO:0007669"/>
    <property type="project" value="InterPro"/>
</dbReference>
<evidence type="ECO:0000256" key="7">
    <source>
        <dbReference type="ARBA" id="ARBA00022964"/>
    </source>
</evidence>
<organism evidence="12 13">
    <name type="scientific">Rhodococcoides trifolii</name>
    <dbReference type="NCBI Taxonomy" id="908250"/>
    <lineage>
        <taxon>Bacteria</taxon>
        <taxon>Bacillati</taxon>
        <taxon>Actinomycetota</taxon>
        <taxon>Actinomycetes</taxon>
        <taxon>Mycobacteriales</taxon>
        <taxon>Nocardiaceae</taxon>
        <taxon>Rhodococcoides</taxon>
    </lineage>
</organism>
<evidence type="ECO:0000256" key="9">
    <source>
        <dbReference type="ARBA" id="ARBA00023004"/>
    </source>
</evidence>
<evidence type="ECO:0000259" key="11">
    <source>
        <dbReference type="Pfam" id="PF02900"/>
    </source>
</evidence>
<reference evidence="12" key="2">
    <citation type="submission" date="2020-09" db="EMBL/GenBank/DDBJ databases">
        <authorList>
            <person name="Sun Q."/>
            <person name="Sedlacek I."/>
        </authorList>
    </citation>
    <scope>NUCLEOTIDE SEQUENCE</scope>
    <source>
        <strain evidence="12">CCM 7905</strain>
    </source>
</reference>
<dbReference type="Proteomes" id="UP000654257">
    <property type="component" value="Unassembled WGS sequence"/>
</dbReference>
<protein>
    <recommendedName>
        <fullName evidence="10">2,3-dihydroxyphenylpropionate/2,3-dihydroxicinnamic acid 1,2-dioxygenase</fullName>
        <ecNumber evidence="10">1.13.11.16</ecNumber>
    </recommendedName>
    <alternativeName>
        <fullName evidence="10">3-carboxyethylcatechol 2,3-dioxygenase</fullName>
    </alternativeName>
</protein>
<comment type="subunit">
    <text evidence="5 10">Homotetramer.</text>
</comment>
<dbReference type="Pfam" id="PF02900">
    <property type="entry name" value="LigB"/>
    <property type="match status" value="1"/>
</dbReference>
<comment type="caution">
    <text evidence="12">The sequence shown here is derived from an EMBL/GenBank/DDBJ whole genome shotgun (WGS) entry which is preliminary data.</text>
</comment>
<dbReference type="AlphaFoldDB" id="A0A917LIP8"/>
<dbReference type="GO" id="GO:0047070">
    <property type="term" value="F:3-carboxyethylcatechol 2,3-dioxygenase activity"/>
    <property type="evidence" value="ECO:0007669"/>
    <property type="project" value="UniProtKB-UniRule"/>
</dbReference>
<evidence type="ECO:0000256" key="5">
    <source>
        <dbReference type="ARBA" id="ARBA00011881"/>
    </source>
</evidence>
<sequence length="315" mass="34121">MTVSLALLAMSHSPLLEHAELPGDVSAELQAAFDTARTFVHDFDPDIIVNFAPDHYNGFFYTLMPAFCIGYAAESIGDYGSQAGRLDVPEDLARSIAEHVLGDGIDLTVSLDMQVDHGAVQPMELMYSDIGAKPVVPVFINSVAPPFTPVQRIRLLGESIGRYLSTMDQKVLVISSGGLSHDPPVPRLATANSEQRKALMGTGGPISAEARAARQQRVIDAARDFAAGTADIQDLAPQWDQDLMRILASGDLTPLDDFSPDEMTRIAGNSSHEVRTWIAGYAAMSAAGDYEVEYSYYRPIRELIAGFGMTTVVQR</sequence>
<comment type="catalytic activity">
    <reaction evidence="1 10">
        <text>(2E)-3-(2,3-dihydroxyphenyl)prop-2-enoate + O2 = (2Z,4E,7E)-2-hydroxy-6-oxonona-2,4,7-trienedioate + H(+)</text>
        <dbReference type="Rhea" id="RHEA:25054"/>
        <dbReference type="ChEBI" id="CHEBI:15378"/>
        <dbReference type="ChEBI" id="CHEBI:15379"/>
        <dbReference type="ChEBI" id="CHEBI:58642"/>
        <dbReference type="ChEBI" id="CHEBI:66888"/>
        <dbReference type="EC" id="1.13.11.16"/>
    </reaction>
</comment>
<evidence type="ECO:0000313" key="12">
    <source>
        <dbReference type="EMBL" id="GGG27153.1"/>
    </source>
</evidence>
<keyword evidence="7 10" id="KW-0223">Dioxygenase</keyword>
<keyword evidence="6 10" id="KW-0058">Aromatic hydrocarbons catabolism</keyword>
<evidence type="ECO:0000256" key="10">
    <source>
        <dbReference type="HAMAP-Rule" id="MF_01653"/>
    </source>
</evidence>
<comment type="similarity">
    <text evidence="4 10">Belongs to the LigB/MhpB extradiol dioxygenase family.</text>
</comment>
<comment type="pathway">
    <text evidence="3 10">Aromatic compound metabolism; 3-phenylpropanoate degradation.</text>
</comment>
<feature type="active site" description="Proton donor" evidence="10">
    <location>
        <position position="117"/>
    </location>
</feature>
<evidence type="ECO:0000313" key="13">
    <source>
        <dbReference type="Proteomes" id="UP000654257"/>
    </source>
</evidence>